<dbReference type="InterPro" id="IPR053085">
    <property type="entry name" value="Jasmonate-induced_protein"/>
</dbReference>
<reference evidence="2" key="2">
    <citation type="submission" date="2025-08" db="UniProtKB">
        <authorList>
            <consortium name="RefSeq"/>
        </authorList>
    </citation>
    <scope>IDENTIFICATION</scope>
</reference>
<dbReference type="PaxDb" id="3635-A0A1U8J2L4"/>
<accession>A0A1U8J2L4</accession>
<sequence length="157" mass="17508">MACCEQNCSHTDVDIPIVYTECLFQNQAGQCLTLYKAFNIHGHGDPQKTIQDKETGEFKHFPDSEGLVGVVEYILEHKLKWVIAWSNIPGKPAKVYTQILAMKEGIDLVKIKFQLDFSGNQSCDNKLGYLAEAIINSHTDIKPTMKATLKPADPALV</sequence>
<organism evidence="1 2">
    <name type="scientific">Gossypium hirsutum</name>
    <name type="common">Upland cotton</name>
    <name type="synonym">Gossypium mexicanum</name>
    <dbReference type="NCBI Taxonomy" id="3635"/>
    <lineage>
        <taxon>Eukaryota</taxon>
        <taxon>Viridiplantae</taxon>
        <taxon>Streptophyta</taxon>
        <taxon>Embryophyta</taxon>
        <taxon>Tracheophyta</taxon>
        <taxon>Spermatophyta</taxon>
        <taxon>Magnoliopsida</taxon>
        <taxon>eudicotyledons</taxon>
        <taxon>Gunneridae</taxon>
        <taxon>Pentapetalae</taxon>
        <taxon>rosids</taxon>
        <taxon>malvids</taxon>
        <taxon>Malvales</taxon>
        <taxon>Malvaceae</taxon>
        <taxon>Malvoideae</taxon>
        <taxon>Gossypium</taxon>
    </lineage>
</organism>
<name>A0A1U8J2L4_GOSHI</name>
<dbReference type="GeneID" id="107903019"/>
<keyword evidence="1" id="KW-1185">Reference proteome</keyword>
<proteinExistence type="predicted"/>
<dbReference type="Proteomes" id="UP000818029">
    <property type="component" value="Chromosome D05"/>
</dbReference>
<dbReference type="SMR" id="A0A1U8J2L4"/>
<dbReference type="RefSeq" id="XP_016684580.2">
    <property type="nucleotide sequence ID" value="XM_016829091.2"/>
</dbReference>
<gene>
    <name evidence="2" type="primary">LOC107903019</name>
</gene>
<evidence type="ECO:0000313" key="1">
    <source>
        <dbReference type="Proteomes" id="UP000818029"/>
    </source>
</evidence>
<evidence type="ECO:0000313" key="2">
    <source>
        <dbReference type="RefSeq" id="XP_016684580.2"/>
    </source>
</evidence>
<protein>
    <submittedName>
        <fullName evidence="2">Uncharacterized protein</fullName>
    </submittedName>
</protein>
<dbReference type="KEGG" id="ghi:107903019"/>
<dbReference type="AlphaFoldDB" id="A0A1U8J2L4"/>
<reference evidence="1" key="1">
    <citation type="journal article" date="2020" name="Nat. Genet.">
        <title>Genomic diversifications of five Gossypium allopolyploid species and their impact on cotton improvement.</title>
        <authorList>
            <person name="Chen Z.J."/>
            <person name="Sreedasyam A."/>
            <person name="Ando A."/>
            <person name="Song Q."/>
            <person name="De Santiago L.M."/>
            <person name="Hulse-Kemp A.M."/>
            <person name="Ding M."/>
            <person name="Ye W."/>
            <person name="Kirkbride R.C."/>
            <person name="Jenkins J."/>
            <person name="Plott C."/>
            <person name="Lovell J."/>
            <person name="Lin Y.M."/>
            <person name="Vaughn R."/>
            <person name="Liu B."/>
            <person name="Simpson S."/>
            <person name="Scheffler B.E."/>
            <person name="Wen L."/>
            <person name="Saski C.A."/>
            <person name="Grover C.E."/>
            <person name="Hu G."/>
            <person name="Conover J.L."/>
            <person name="Carlson J.W."/>
            <person name="Shu S."/>
            <person name="Boston L.B."/>
            <person name="Williams M."/>
            <person name="Peterson D.G."/>
            <person name="McGee K."/>
            <person name="Jones D.C."/>
            <person name="Wendel J.F."/>
            <person name="Stelly D.M."/>
            <person name="Grimwood J."/>
            <person name="Schmutz J."/>
        </authorList>
    </citation>
    <scope>NUCLEOTIDE SEQUENCE [LARGE SCALE GENOMIC DNA]</scope>
    <source>
        <strain evidence="1">cv. TM-1</strain>
    </source>
</reference>
<dbReference type="PANTHER" id="PTHR36482:SF8">
    <property type="match status" value="1"/>
</dbReference>
<dbReference type="PANTHER" id="PTHR36482">
    <property type="entry name" value="OSJNBA0024J22.15 PROTEIN"/>
    <property type="match status" value="1"/>
</dbReference>